<dbReference type="STRING" id="1480615.AWJ14_06425"/>
<comment type="cofactor">
    <cofactor evidence="16">
        <name>Cu cation</name>
        <dbReference type="ChEBI" id="CHEBI:23378"/>
    </cofactor>
    <text evidence="16">Binds a copper A center.</text>
</comment>
<comment type="function">
    <text evidence="13 16">Subunits I and II form the functional core of the enzyme complex. Electrons originating in cytochrome c are transferred via heme a and Cu(A) to the binuclear center formed by heme a3 and Cu(B).</text>
</comment>
<comment type="caution">
    <text evidence="20">The sequence shown here is derived from an EMBL/GenBank/DDBJ whole genome shotgun (WGS) entry which is preliminary data.</text>
</comment>
<dbReference type="SUPFAM" id="SSF81464">
    <property type="entry name" value="Cytochrome c oxidase subunit II-like, transmembrane region"/>
    <property type="match status" value="1"/>
</dbReference>
<dbReference type="InterPro" id="IPR014222">
    <property type="entry name" value="Cyt_c_oxidase_su2"/>
</dbReference>
<dbReference type="GO" id="GO:0004129">
    <property type="term" value="F:cytochrome-c oxidase activity"/>
    <property type="evidence" value="ECO:0007669"/>
    <property type="project" value="UniProtKB-EC"/>
</dbReference>
<dbReference type="InterPro" id="IPR002429">
    <property type="entry name" value="CcO_II-like_C"/>
</dbReference>
<keyword evidence="9 15" id="KW-0249">Electron transport</keyword>
<dbReference type="GO" id="GO:0042773">
    <property type="term" value="P:ATP synthesis coupled electron transport"/>
    <property type="evidence" value="ECO:0007669"/>
    <property type="project" value="TreeGrafter"/>
</dbReference>
<evidence type="ECO:0000256" key="7">
    <source>
        <dbReference type="ARBA" id="ARBA00022723"/>
    </source>
</evidence>
<comment type="catalytic activity">
    <reaction evidence="14 16">
        <text>4 Fe(II)-[cytochrome c] + O2 + 8 H(+)(in) = 4 Fe(III)-[cytochrome c] + 2 H2O + 4 H(+)(out)</text>
        <dbReference type="Rhea" id="RHEA:11436"/>
        <dbReference type="Rhea" id="RHEA-COMP:10350"/>
        <dbReference type="Rhea" id="RHEA-COMP:14399"/>
        <dbReference type="ChEBI" id="CHEBI:15377"/>
        <dbReference type="ChEBI" id="CHEBI:15378"/>
        <dbReference type="ChEBI" id="CHEBI:15379"/>
        <dbReference type="ChEBI" id="CHEBI:29033"/>
        <dbReference type="ChEBI" id="CHEBI:29034"/>
        <dbReference type="EC" id="7.1.1.9"/>
    </reaction>
</comment>
<reference evidence="20 21" key="1">
    <citation type="submission" date="2015-12" db="EMBL/GenBank/DDBJ databases">
        <authorList>
            <person name="Shamseldin A."/>
            <person name="Moawad H."/>
            <person name="Abd El-Rahim W.M."/>
            <person name="Sadowsky M.J."/>
        </authorList>
    </citation>
    <scope>NUCLEOTIDE SEQUENCE [LARGE SCALE GENOMIC DNA]</scope>
    <source>
        <strain evidence="20 21">JC234</strain>
    </source>
</reference>
<evidence type="ECO:0000256" key="5">
    <source>
        <dbReference type="ARBA" id="ARBA00022660"/>
    </source>
</evidence>
<dbReference type="AlphaFoldDB" id="A0A1C1YQ90"/>
<dbReference type="EC" id="7.1.1.9" evidence="16"/>
<dbReference type="InterPro" id="IPR001505">
    <property type="entry name" value="Copper_CuA"/>
</dbReference>
<dbReference type="PROSITE" id="PS50857">
    <property type="entry name" value="COX2_CUA"/>
    <property type="match status" value="1"/>
</dbReference>
<dbReference type="InterPro" id="IPR045187">
    <property type="entry name" value="CcO_II"/>
</dbReference>
<dbReference type="PROSITE" id="PS00078">
    <property type="entry name" value="COX2"/>
    <property type="match status" value="1"/>
</dbReference>
<feature type="domain" description="Cytochrome oxidase subunit II copper A binding" evidence="18">
    <location>
        <begin position="107"/>
        <end position="247"/>
    </location>
</feature>
<dbReference type="Proteomes" id="UP000094795">
    <property type="component" value="Unassembled WGS sequence"/>
</dbReference>
<evidence type="ECO:0000259" key="19">
    <source>
        <dbReference type="PROSITE" id="PS50999"/>
    </source>
</evidence>
<evidence type="ECO:0000256" key="15">
    <source>
        <dbReference type="RuleBase" id="RU000456"/>
    </source>
</evidence>
<dbReference type="GO" id="GO:0005886">
    <property type="term" value="C:plasma membrane"/>
    <property type="evidence" value="ECO:0007669"/>
    <property type="project" value="UniProtKB-SubCell"/>
</dbReference>
<evidence type="ECO:0000313" key="20">
    <source>
        <dbReference type="EMBL" id="OCW55678.1"/>
    </source>
</evidence>
<gene>
    <name evidence="20" type="ORF">AWJ14_06425</name>
</gene>
<organism evidence="20 21">
    <name type="scientific">Hoeflea olei</name>
    <dbReference type="NCBI Taxonomy" id="1480615"/>
    <lineage>
        <taxon>Bacteria</taxon>
        <taxon>Pseudomonadati</taxon>
        <taxon>Pseudomonadota</taxon>
        <taxon>Alphaproteobacteria</taxon>
        <taxon>Hyphomicrobiales</taxon>
        <taxon>Rhizobiaceae</taxon>
        <taxon>Hoeflea</taxon>
    </lineage>
</organism>
<dbReference type="PANTHER" id="PTHR22888:SF9">
    <property type="entry name" value="CYTOCHROME C OXIDASE SUBUNIT 2"/>
    <property type="match status" value="1"/>
</dbReference>
<dbReference type="FunFam" id="2.60.40.420:FF:000001">
    <property type="entry name" value="Cytochrome c oxidase subunit 2"/>
    <property type="match status" value="1"/>
</dbReference>
<dbReference type="GO" id="GO:0016491">
    <property type="term" value="F:oxidoreductase activity"/>
    <property type="evidence" value="ECO:0007669"/>
    <property type="project" value="InterPro"/>
</dbReference>
<dbReference type="InterPro" id="IPR036257">
    <property type="entry name" value="Cyt_c_oxidase_su2_TM_sf"/>
</dbReference>
<keyword evidence="10 17" id="KW-1133">Transmembrane helix</keyword>
<evidence type="ECO:0000256" key="2">
    <source>
        <dbReference type="ARBA" id="ARBA00004141"/>
    </source>
</evidence>
<evidence type="ECO:0000256" key="17">
    <source>
        <dbReference type="SAM" id="Phobius"/>
    </source>
</evidence>
<evidence type="ECO:0000256" key="12">
    <source>
        <dbReference type="ARBA" id="ARBA00023136"/>
    </source>
</evidence>
<dbReference type="Gene3D" id="1.10.287.90">
    <property type="match status" value="1"/>
</dbReference>
<proteinExistence type="inferred from homology"/>
<dbReference type="SUPFAM" id="SSF49503">
    <property type="entry name" value="Cupredoxins"/>
    <property type="match status" value="1"/>
</dbReference>
<evidence type="ECO:0000256" key="1">
    <source>
        <dbReference type="ARBA" id="ARBA00001971"/>
    </source>
</evidence>
<name>A0A1C1YQ90_9HYPH</name>
<keyword evidence="8" id="KW-1278">Translocase</keyword>
<dbReference type="CDD" id="cd13912">
    <property type="entry name" value="CcO_II_C"/>
    <property type="match status" value="1"/>
</dbReference>
<evidence type="ECO:0000256" key="16">
    <source>
        <dbReference type="RuleBase" id="RU004024"/>
    </source>
</evidence>
<feature type="domain" description="Cytochrome oxidase subunit II transmembrane region profile" evidence="19">
    <location>
        <begin position="11"/>
        <end position="106"/>
    </location>
</feature>
<feature type="transmembrane region" description="Helical" evidence="17">
    <location>
        <begin position="78"/>
        <end position="99"/>
    </location>
</feature>
<dbReference type="Pfam" id="PF02790">
    <property type="entry name" value="COX2_TM"/>
    <property type="match status" value="1"/>
</dbReference>
<evidence type="ECO:0000256" key="13">
    <source>
        <dbReference type="ARBA" id="ARBA00024688"/>
    </source>
</evidence>
<evidence type="ECO:0000259" key="18">
    <source>
        <dbReference type="PROSITE" id="PS50857"/>
    </source>
</evidence>
<dbReference type="NCBIfam" id="TIGR02866">
    <property type="entry name" value="CoxB"/>
    <property type="match status" value="1"/>
</dbReference>
<evidence type="ECO:0000256" key="9">
    <source>
        <dbReference type="ARBA" id="ARBA00022982"/>
    </source>
</evidence>
<keyword evidence="7 16" id="KW-0479">Metal-binding</keyword>
<evidence type="ECO:0000256" key="11">
    <source>
        <dbReference type="ARBA" id="ARBA00023008"/>
    </source>
</evidence>
<evidence type="ECO:0000313" key="21">
    <source>
        <dbReference type="Proteomes" id="UP000094795"/>
    </source>
</evidence>
<keyword evidence="12 17" id="KW-0472">Membrane</keyword>
<sequence>MLGAGPALAAQPVDWQMGFQPAATEIMSQVRSFEAYTLWFIIPITLLVLALLVYVMVKFRAGANPVPSRTSHNSLIEVIWTLGPVVILLALAIPSFNLLTAQYSPPQADITVKATGYQWYWGYEYQTDNELSFDSIMLKDDERAGYAKEDVAAYPRLLAVDNELVVPVGQTVRLLVTAADVLHSFAMPAFGVKMDAVPGRLNETWFKAEAEGLYYGQCSELCGKDHAFMPIAIRVVDQAKFDTWMAEAADDVEAANRNLMAAVETDSKSVAVAANE</sequence>
<comment type="similarity">
    <text evidence="3 15">Belongs to the cytochrome c oxidase subunit 2 family.</text>
</comment>
<comment type="subcellular location">
    <subcellularLocation>
        <location evidence="15">Cell membrane</location>
        <topology evidence="15">Multi-pass membrane protein</topology>
    </subcellularLocation>
    <subcellularLocation>
        <location evidence="2">Membrane</location>
        <topology evidence="2">Multi-pass membrane protein</topology>
    </subcellularLocation>
</comment>
<keyword evidence="21" id="KW-1185">Reference proteome</keyword>
<dbReference type="EMBL" id="LQZT01000050">
    <property type="protein sequence ID" value="OCW55678.1"/>
    <property type="molecule type" value="Genomic_DNA"/>
</dbReference>
<protein>
    <recommendedName>
        <fullName evidence="16">Cytochrome c oxidase subunit 2</fullName>
        <ecNumber evidence="16">7.1.1.9</ecNumber>
    </recommendedName>
</protein>
<evidence type="ECO:0000256" key="6">
    <source>
        <dbReference type="ARBA" id="ARBA00022692"/>
    </source>
</evidence>
<evidence type="ECO:0000256" key="4">
    <source>
        <dbReference type="ARBA" id="ARBA00022448"/>
    </source>
</evidence>
<dbReference type="GO" id="GO:0005507">
    <property type="term" value="F:copper ion binding"/>
    <property type="evidence" value="ECO:0007669"/>
    <property type="project" value="InterPro"/>
</dbReference>
<dbReference type="PANTHER" id="PTHR22888">
    <property type="entry name" value="CYTOCHROME C OXIDASE, SUBUNIT II"/>
    <property type="match status" value="1"/>
</dbReference>
<keyword evidence="4 15" id="KW-0813">Transport</keyword>
<dbReference type="PRINTS" id="PR01166">
    <property type="entry name" value="CYCOXIDASEII"/>
</dbReference>
<dbReference type="InterPro" id="IPR008972">
    <property type="entry name" value="Cupredoxin"/>
</dbReference>
<evidence type="ECO:0000256" key="10">
    <source>
        <dbReference type="ARBA" id="ARBA00022989"/>
    </source>
</evidence>
<keyword evidence="5 15" id="KW-0679">Respiratory chain</keyword>
<dbReference type="PROSITE" id="PS50999">
    <property type="entry name" value="COX2_TM"/>
    <property type="match status" value="1"/>
</dbReference>
<feature type="transmembrane region" description="Helical" evidence="17">
    <location>
        <begin position="36"/>
        <end position="57"/>
    </location>
</feature>
<comment type="cofactor">
    <cofactor evidence="1">
        <name>heme</name>
        <dbReference type="ChEBI" id="CHEBI:30413"/>
    </cofactor>
</comment>
<evidence type="ECO:0000256" key="3">
    <source>
        <dbReference type="ARBA" id="ARBA00007866"/>
    </source>
</evidence>
<accession>A0A1C1YQ90</accession>
<dbReference type="InterPro" id="IPR011759">
    <property type="entry name" value="Cyt_c_oxidase_su2_TM_dom"/>
</dbReference>
<keyword evidence="6 15" id="KW-0812">Transmembrane</keyword>
<dbReference type="InterPro" id="IPR034210">
    <property type="entry name" value="CcO_II_C"/>
</dbReference>
<evidence type="ECO:0000256" key="14">
    <source>
        <dbReference type="ARBA" id="ARBA00047816"/>
    </source>
</evidence>
<evidence type="ECO:0000256" key="8">
    <source>
        <dbReference type="ARBA" id="ARBA00022967"/>
    </source>
</evidence>
<dbReference type="Gene3D" id="2.60.40.420">
    <property type="entry name" value="Cupredoxins - blue copper proteins"/>
    <property type="match status" value="1"/>
</dbReference>
<keyword evidence="11 16" id="KW-0186">Copper</keyword>
<dbReference type="Pfam" id="PF00116">
    <property type="entry name" value="COX2"/>
    <property type="match status" value="1"/>
</dbReference>